<dbReference type="InterPro" id="IPR014729">
    <property type="entry name" value="Rossmann-like_a/b/a_fold"/>
</dbReference>
<protein>
    <recommendedName>
        <fullName evidence="2">UspA domain-containing protein</fullName>
    </recommendedName>
</protein>
<dbReference type="SUPFAM" id="SSF52402">
    <property type="entry name" value="Adenine nucleotide alpha hydrolases-like"/>
    <property type="match status" value="1"/>
</dbReference>
<dbReference type="Pfam" id="PF00582">
    <property type="entry name" value="Usp"/>
    <property type="match status" value="1"/>
</dbReference>
<reference evidence="3" key="1">
    <citation type="submission" date="2020-01" db="EMBL/GenBank/DDBJ databases">
        <title>Genome Sequencing of Three Apophysomyces-Like Fungal Strains Confirms a Novel Fungal Genus in the Mucoromycota with divergent Burkholderia-like Endosymbiotic Bacteria.</title>
        <authorList>
            <person name="Stajich J.E."/>
            <person name="Macias A.M."/>
            <person name="Carter-House D."/>
            <person name="Lovett B."/>
            <person name="Kasson L.R."/>
            <person name="Berry K."/>
            <person name="Grigoriev I."/>
            <person name="Chang Y."/>
            <person name="Spatafora J."/>
            <person name="Kasson M.T."/>
        </authorList>
    </citation>
    <scope>NUCLEOTIDE SEQUENCE</scope>
    <source>
        <strain evidence="3">NRRL A-21654</strain>
    </source>
</reference>
<feature type="domain" description="UspA" evidence="2">
    <location>
        <begin position="153"/>
        <end position="290"/>
    </location>
</feature>
<dbReference type="PRINTS" id="PR01438">
    <property type="entry name" value="UNVRSLSTRESS"/>
</dbReference>
<feature type="compositionally biased region" description="Acidic residues" evidence="1">
    <location>
        <begin position="58"/>
        <end position="73"/>
    </location>
</feature>
<evidence type="ECO:0000313" key="3">
    <source>
        <dbReference type="EMBL" id="KAF7722148.1"/>
    </source>
</evidence>
<dbReference type="InterPro" id="IPR006015">
    <property type="entry name" value="Universal_stress_UspA"/>
</dbReference>
<dbReference type="PANTHER" id="PTHR46100">
    <property type="entry name" value="IMP2'P"/>
    <property type="match status" value="1"/>
</dbReference>
<dbReference type="OrthoDB" id="843225at2759"/>
<dbReference type="CDD" id="cd23659">
    <property type="entry name" value="USP_At3g01520-like"/>
    <property type="match status" value="1"/>
</dbReference>
<name>A0A8H7BGZ1_9FUNG</name>
<comment type="caution">
    <text evidence="3">The sequence shown here is derived from an EMBL/GenBank/DDBJ whole genome shotgun (WGS) entry which is preliminary data.</text>
</comment>
<keyword evidence="4" id="KW-1185">Reference proteome</keyword>
<organism evidence="3 4">
    <name type="scientific">Apophysomyces ossiformis</name>
    <dbReference type="NCBI Taxonomy" id="679940"/>
    <lineage>
        <taxon>Eukaryota</taxon>
        <taxon>Fungi</taxon>
        <taxon>Fungi incertae sedis</taxon>
        <taxon>Mucoromycota</taxon>
        <taxon>Mucoromycotina</taxon>
        <taxon>Mucoromycetes</taxon>
        <taxon>Mucorales</taxon>
        <taxon>Mucorineae</taxon>
        <taxon>Mucoraceae</taxon>
        <taxon>Apophysomyces</taxon>
    </lineage>
</organism>
<dbReference type="AlphaFoldDB" id="A0A8H7BGZ1"/>
<proteinExistence type="predicted"/>
<dbReference type="Proteomes" id="UP000605846">
    <property type="component" value="Unassembled WGS sequence"/>
</dbReference>
<gene>
    <name evidence="3" type="ORF">EC973_003661</name>
</gene>
<feature type="region of interest" description="Disordered" evidence="1">
    <location>
        <begin position="1"/>
        <end position="23"/>
    </location>
</feature>
<feature type="region of interest" description="Disordered" evidence="1">
    <location>
        <begin position="42"/>
        <end position="73"/>
    </location>
</feature>
<dbReference type="PANTHER" id="PTHR46100:SF4">
    <property type="entry name" value="USPA DOMAIN-CONTAINING PROTEIN"/>
    <property type="match status" value="1"/>
</dbReference>
<sequence>MASESDTPMHPLTTEEPLRNPELEQDVAELNRISKTDEQIDEAIILDKLDPNKIPSEDTPDGLEGEEDEDDRDWDEELWRTTEANRHIPYDEPLTLARTKSRSQSISVQRTLLVFSEHPTVVKKSDRIIVTQIYGAGPEGERMEQTRKRRSYLVACDFSEESFYSMEWAMGTMMRDGDELHVVAVINREDNPEAVKASKLSRSKELKAASKAVTDEAMKTLGQMLLFDIKLVTYAIAGRVKDVLATLIQELPLTMVVCGSRGRGTMKGLLIGSISTFLVHQSSVPVSVIRLPQKTKKKTHKKVKEATPLSESVKSGQLAVDELSKKV</sequence>
<dbReference type="Gene3D" id="3.40.50.620">
    <property type="entry name" value="HUPs"/>
    <property type="match status" value="1"/>
</dbReference>
<accession>A0A8H7BGZ1</accession>
<evidence type="ECO:0000259" key="2">
    <source>
        <dbReference type="Pfam" id="PF00582"/>
    </source>
</evidence>
<evidence type="ECO:0000256" key="1">
    <source>
        <dbReference type="SAM" id="MobiDB-lite"/>
    </source>
</evidence>
<dbReference type="InterPro" id="IPR006016">
    <property type="entry name" value="UspA"/>
</dbReference>
<evidence type="ECO:0000313" key="4">
    <source>
        <dbReference type="Proteomes" id="UP000605846"/>
    </source>
</evidence>
<dbReference type="EMBL" id="JABAYA010000211">
    <property type="protein sequence ID" value="KAF7722148.1"/>
    <property type="molecule type" value="Genomic_DNA"/>
</dbReference>